<dbReference type="AlphaFoldDB" id="A0A543IX63"/>
<keyword evidence="4" id="KW-1185">Reference proteome</keyword>
<evidence type="ECO:0000256" key="2">
    <source>
        <dbReference type="SAM" id="MobiDB-lite"/>
    </source>
</evidence>
<proteinExistence type="predicted"/>
<comment type="caution">
    <text evidence="3">The sequence shown here is derived from an EMBL/GenBank/DDBJ whole genome shotgun (WGS) entry which is preliminary data.</text>
</comment>
<organism evidence="3 4">
    <name type="scientific">Thermopolyspora flexuosa</name>
    <dbReference type="NCBI Taxonomy" id="103836"/>
    <lineage>
        <taxon>Bacteria</taxon>
        <taxon>Bacillati</taxon>
        <taxon>Actinomycetota</taxon>
        <taxon>Actinomycetes</taxon>
        <taxon>Streptosporangiales</taxon>
        <taxon>Streptosporangiaceae</taxon>
        <taxon>Thermopolyspora</taxon>
    </lineage>
</organism>
<evidence type="ECO:0000256" key="1">
    <source>
        <dbReference type="SAM" id="Coils"/>
    </source>
</evidence>
<dbReference type="Proteomes" id="UP000319213">
    <property type="component" value="Unassembled WGS sequence"/>
</dbReference>
<reference evidence="3 4" key="1">
    <citation type="submission" date="2019-06" db="EMBL/GenBank/DDBJ databases">
        <title>Sequencing the genomes of 1000 actinobacteria strains.</title>
        <authorList>
            <person name="Klenk H.-P."/>
        </authorList>
    </citation>
    <scope>NUCLEOTIDE SEQUENCE [LARGE SCALE GENOMIC DNA]</scope>
    <source>
        <strain evidence="3 4">DSM 43186</strain>
    </source>
</reference>
<feature type="region of interest" description="Disordered" evidence="2">
    <location>
        <begin position="319"/>
        <end position="363"/>
    </location>
</feature>
<keyword evidence="1" id="KW-0175">Coiled coil</keyword>
<dbReference type="EMBL" id="VFPQ01000001">
    <property type="protein sequence ID" value="TQM75163.1"/>
    <property type="molecule type" value="Genomic_DNA"/>
</dbReference>
<feature type="coiled-coil region" evidence="1">
    <location>
        <begin position="435"/>
        <end position="462"/>
    </location>
</feature>
<dbReference type="OrthoDB" id="3246562at2"/>
<accession>A0A543IX63</accession>
<dbReference type="RefSeq" id="WP_142259228.1">
    <property type="nucleotide sequence ID" value="NZ_BMPV01000007.1"/>
</dbReference>
<evidence type="ECO:0000313" key="3">
    <source>
        <dbReference type="EMBL" id="TQM75163.1"/>
    </source>
</evidence>
<name>A0A543IX63_9ACTN</name>
<sequence>MAAGTTRLYRAVLRDARPPLSIRLRRTFSDWVTRKGFEPINAGLPRDEQEADGARLRVERRHDSGRFTLEEPCDGGTLRTTVTYTETVDDMTGWVVVDVEQVGGPEHVTANAPGFLPAYLDTARITDGAVHLEGGPVTVDEQEVPRFLQTLTEQNRRVPVVVVSIDPKNANASRHWAARIFEATAGVAIVARFADLRAQNLFNRMVADDLRVYGGGVRTYAAGFDPADRRTAGRHRVMSGQRLRSQGDQALQQLVDGVIGQTLWRELPDDVARTLPVVHNLLLGRAEPRRLAEAAAARGPDLDPAKLDLRRRMMEVVRAAAETRRQEPEPAADDDGSGAEPQPAADASATTDTEPPADPADAAAGAVPGLAEAVAEHVVKELRPELETALSLAAHEGARAARQVETLAIHLAGIRELLAARLSGADAQARPQDGQGSLAERLKRLQEEHDRLLAEHSETIHTVSRLKARIRYLERRLVDAGRPEYGRGDEEDAFEPDSIAAVLVAAKERLQHVRLCDGVAEEAGQLDVLHPQWSRVWAARAWSALLALNDYAKARSSGEFSGGFFDWCNEGCDDRFTIPARMIAMRESQSVTSRAKFSSARTFRVPEEVDPSGRILMEAHIKLRPVGYPAPRMYFHDDSAGATGKIWIGYLGDHLPNTRTN</sequence>
<feature type="compositionally biased region" description="Low complexity" evidence="2">
    <location>
        <begin position="343"/>
        <end position="363"/>
    </location>
</feature>
<protein>
    <submittedName>
        <fullName evidence="3">Uncharacterized protein</fullName>
    </submittedName>
</protein>
<feature type="compositionally biased region" description="Basic and acidic residues" evidence="2">
    <location>
        <begin position="319"/>
        <end position="328"/>
    </location>
</feature>
<gene>
    <name evidence="3" type="ORF">FHX40_1864</name>
</gene>
<evidence type="ECO:0000313" key="4">
    <source>
        <dbReference type="Proteomes" id="UP000319213"/>
    </source>
</evidence>